<keyword evidence="2" id="KW-0472">Membrane</keyword>
<name>A0A851EWY5_PITSO</name>
<dbReference type="InterPro" id="IPR053101">
    <property type="entry name" value="TM221"/>
</dbReference>
<proteinExistence type="predicted"/>
<gene>
    <name evidence="3" type="primary">Tmem221</name>
    <name evidence="3" type="ORF">PITSOR_R09798</name>
</gene>
<comment type="caution">
    <text evidence="3">The sequence shown here is derived from an EMBL/GenBank/DDBJ whole genome shotgun (WGS) entry which is preliminary data.</text>
</comment>
<evidence type="ECO:0000256" key="1">
    <source>
        <dbReference type="SAM" id="MobiDB-lite"/>
    </source>
</evidence>
<feature type="region of interest" description="Disordered" evidence="1">
    <location>
        <begin position="122"/>
        <end position="159"/>
    </location>
</feature>
<feature type="non-terminal residue" evidence="3">
    <location>
        <position position="159"/>
    </location>
</feature>
<feature type="non-terminal residue" evidence="3">
    <location>
        <position position="1"/>
    </location>
</feature>
<evidence type="ECO:0000313" key="3">
    <source>
        <dbReference type="EMBL" id="NWI84808.1"/>
    </source>
</evidence>
<dbReference type="PANTHER" id="PTHR36132">
    <property type="entry name" value="TRANSMEMBRANE PROTEIN 221"/>
    <property type="match status" value="1"/>
</dbReference>
<feature type="transmembrane region" description="Helical" evidence="2">
    <location>
        <begin position="91"/>
        <end position="112"/>
    </location>
</feature>
<keyword evidence="4" id="KW-1185">Reference proteome</keyword>
<feature type="compositionally biased region" description="Basic and acidic residues" evidence="1">
    <location>
        <begin position="142"/>
        <end position="159"/>
    </location>
</feature>
<accession>A0A851EWY5</accession>
<evidence type="ECO:0000256" key="2">
    <source>
        <dbReference type="SAM" id="Phobius"/>
    </source>
</evidence>
<protein>
    <submittedName>
        <fullName evidence="3">TM221 protein</fullName>
    </submittedName>
</protein>
<organism evidence="3 4">
    <name type="scientific">Pitta sordida</name>
    <name type="common">Hooded pitta</name>
    <dbReference type="NCBI Taxonomy" id="9163"/>
    <lineage>
        <taxon>Eukaryota</taxon>
        <taxon>Metazoa</taxon>
        <taxon>Chordata</taxon>
        <taxon>Craniata</taxon>
        <taxon>Vertebrata</taxon>
        <taxon>Euteleostomi</taxon>
        <taxon>Archelosauria</taxon>
        <taxon>Archosauria</taxon>
        <taxon>Dinosauria</taxon>
        <taxon>Saurischia</taxon>
        <taxon>Theropoda</taxon>
        <taxon>Coelurosauria</taxon>
        <taxon>Aves</taxon>
        <taxon>Neognathae</taxon>
        <taxon>Neoaves</taxon>
        <taxon>Telluraves</taxon>
        <taxon>Australaves</taxon>
        <taxon>Passeriformes</taxon>
        <taxon>Pittidae</taxon>
        <taxon>Pitta</taxon>
    </lineage>
</organism>
<sequence>SVSQTLHKVSSALAALCLLLNVSCLLLCLLHGYCTFDLGLGQPGTDRADLFLLDTRKVRHAAVGFFCCGIVSYLLAVAFVMLLQFQSGPAIAGACFLFAGIVVVLLTVEHALHWMLRLSRPSPSPAPAHRNVYGESSSPQPDIHRESSFPAPLEHKSQL</sequence>
<keyword evidence="2" id="KW-0812">Transmembrane</keyword>
<feature type="transmembrane region" description="Helical" evidence="2">
    <location>
        <begin position="61"/>
        <end position="85"/>
    </location>
</feature>
<reference evidence="3" key="1">
    <citation type="submission" date="2019-10" db="EMBL/GenBank/DDBJ databases">
        <title>Bird 10,000 Genomes (B10K) Project - Family phase.</title>
        <authorList>
            <person name="Zhang G."/>
        </authorList>
    </citation>
    <scope>NUCLEOTIDE SEQUENCE</scope>
    <source>
        <strain evidence="3">B10K-DU-002-53</strain>
        <tissue evidence="3">Muscle</tissue>
    </source>
</reference>
<dbReference type="PANTHER" id="PTHR36132:SF1">
    <property type="entry name" value="TRANSMEMBRANE PROTEIN 221"/>
    <property type="match status" value="1"/>
</dbReference>
<feature type="transmembrane region" description="Helical" evidence="2">
    <location>
        <begin position="12"/>
        <end position="40"/>
    </location>
</feature>
<keyword evidence="2" id="KW-1133">Transmembrane helix</keyword>
<dbReference type="InterPro" id="IPR029201">
    <property type="entry name" value="Jiraiya"/>
</dbReference>
<dbReference type="Pfam" id="PF15038">
    <property type="entry name" value="Jiraiya"/>
    <property type="match status" value="1"/>
</dbReference>
<dbReference type="OrthoDB" id="8873919at2759"/>
<dbReference type="Proteomes" id="UP000633448">
    <property type="component" value="Unassembled WGS sequence"/>
</dbReference>
<evidence type="ECO:0000313" key="4">
    <source>
        <dbReference type="Proteomes" id="UP000633448"/>
    </source>
</evidence>
<dbReference type="AlphaFoldDB" id="A0A851EWY5"/>
<dbReference type="EMBL" id="WEKX01000906">
    <property type="protein sequence ID" value="NWI84808.1"/>
    <property type="molecule type" value="Genomic_DNA"/>
</dbReference>